<dbReference type="EMBL" id="BAAALT010000205">
    <property type="protein sequence ID" value="GAA1823663.1"/>
    <property type="molecule type" value="Genomic_DNA"/>
</dbReference>
<keyword evidence="6 10" id="KW-0067">ATP-binding</keyword>
<gene>
    <name evidence="10" type="ORF">GCM10009682_49940</name>
</gene>
<dbReference type="InterPro" id="IPR017871">
    <property type="entry name" value="ABC_transporter-like_CS"/>
</dbReference>
<accession>A0ABN2MHM9</accession>
<evidence type="ECO:0000256" key="2">
    <source>
        <dbReference type="ARBA" id="ARBA00022475"/>
    </source>
</evidence>
<dbReference type="PROSITE" id="PS00211">
    <property type="entry name" value="ABC_TRANSPORTER_1"/>
    <property type="match status" value="1"/>
</dbReference>
<keyword evidence="4" id="KW-0677">Repeat</keyword>
<dbReference type="SMART" id="SM00382">
    <property type="entry name" value="AAA"/>
    <property type="match status" value="2"/>
</dbReference>
<feature type="domain" description="ABC transporter" evidence="9">
    <location>
        <begin position="254"/>
        <end position="496"/>
    </location>
</feature>
<keyword evidence="8" id="KW-0472">Membrane</keyword>
<evidence type="ECO:0000256" key="3">
    <source>
        <dbReference type="ARBA" id="ARBA00022597"/>
    </source>
</evidence>
<comment type="caution">
    <text evidence="10">The sequence shown here is derived from an EMBL/GenBank/DDBJ whole genome shotgun (WGS) entry which is preliminary data.</text>
</comment>
<keyword evidence="5" id="KW-0547">Nucleotide-binding</keyword>
<dbReference type="CDD" id="cd03215">
    <property type="entry name" value="ABC_Carb_Monos_II"/>
    <property type="match status" value="1"/>
</dbReference>
<dbReference type="PANTHER" id="PTHR43790:SF3">
    <property type="entry name" value="D-ALLOSE IMPORT ATP-BINDING PROTEIN ALSA-RELATED"/>
    <property type="match status" value="1"/>
</dbReference>
<evidence type="ECO:0000259" key="9">
    <source>
        <dbReference type="PROSITE" id="PS50893"/>
    </source>
</evidence>
<dbReference type="InterPro" id="IPR050107">
    <property type="entry name" value="ABC_carbohydrate_import_ATPase"/>
</dbReference>
<protein>
    <submittedName>
        <fullName evidence="10">Sugar ABC transporter ATP-binding protein</fullName>
    </submittedName>
</protein>
<evidence type="ECO:0000313" key="10">
    <source>
        <dbReference type="EMBL" id="GAA1823663.1"/>
    </source>
</evidence>
<dbReference type="GO" id="GO:0005524">
    <property type="term" value="F:ATP binding"/>
    <property type="evidence" value="ECO:0007669"/>
    <property type="project" value="UniProtKB-KW"/>
</dbReference>
<dbReference type="InterPro" id="IPR003593">
    <property type="entry name" value="AAA+_ATPase"/>
</dbReference>
<proteinExistence type="predicted"/>
<keyword evidence="11" id="KW-1185">Reference proteome</keyword>
<dbReference type="Pfam" id="PF00005">
    <property type="entry name" value="ABC_tran"/>
    <property type="match status" value="2"/>
</dbReference>
<keyword evidence="7" id="KW-1278">Translocase</keyword>
<dbReference type="InterPro" id="IPR027417">
    <property type="entry name" value="P-loop_NTPase"/>
</dbReference>
<name>A0ABN2MHM9_9ACTN</name>
<evidence type="ECO:0000256" key="5">
    <source>
        <dbReference type="ARBA" id="ARBA00022741"/>
    </source>
</evidence>
<evidence type="ECO:0000256" key="1">
    <source>
        <dbReference type="ARBA" id="ARBA00022448"/>
    </source>
</evidence>
<evidence type="ECO:0000256" key="4">
    <source>
        <dbReference type="ARBA" id="ARBA00022737"/>
    </source>
</evidence>
<feature type="domain" description="ABC transporter" evidence="9">
    <location>
        <begin position="6"/>
        <end position="242"/>
    </location>
</feature>
<sequence>MTGPYVRLTDVAKSFGPVRALSGVHLELFLGEVHCLAGENGAGKSTLIKILTGALRRDAGEYLIDGRDVGHPNPAQARAAGIGVVYQELSLLPDLSVAENLLVGRLPARYGFTRPRELRRQAVDMLARVDLAHLDPDTPVSDLPLAVQQLVEIAKVLGQAPRVLIFDEPTTALSEAETTALLGRIGQLRDDGHAIMYVSHHLEEMFAIGDRVTVLRDGTFATSAPMADFDHDSLIAAMVGRTIESLYPATNRAIGEPRLVVRGLRPVGAAGPVDLTVRSGEILGVAGLLGSGRTELLRAIFGADAVPAELVEIDGHPVTTGSPRRAVNAGLGLLTEDRKQQGLMLALPIRENASIASLPRLARAGFVDKGAERDTVEQHLGGLRLRAGSWEQPVSSLSGGNQQKVLLARWLATHARVLLFDEPTKGVDVGAKSEIYTVIGDLAAQGLAVIVVSSYLPEVLGLADRVLVMREGTVAGVLDAAGATEEDVLHLASTGTPRPGGGHG</sequence>
<dbReference type="InterPro" id="IPR003439">
    <property type="entry name" value="ABC_transporter-like_ATP-bd"/>
</dbReference>
<dbReference type="Gene3D" id="3.40.50.300">
    <property type="entry name" value="P-loop containing nucleotide triphosphate hydrolases"/>
    <property type="match status" value="2"/>
</dbReference>
<reference evidence="11" key="1">
    <citation type="journal article" date="2019" name="Int. J. Syst. Evol. Microbiol.">
        <title>The Global Catalogue of Microorganisms (GCM) 10K type strain sequencing project: providing services to taxonomists for standard genome sequencing and annotation.</title>
        <authorList>
            <consortium name="The Broad Institute Genomics Platform"/>
            <consortium name="The Broad Institute Genome Sequencing Center for Infectious Disease"/>
            <person name="Wu L."/>
            <person name="Ma J."/>
        </authorList>
    </citation>
    <scope>NUCLEOTIDE SEQUENCE [LARGE SCALE GENOMIC DNA]</scope>
    <source>
        <strain evidence="11">JCM 13250</strain>
    </source>
</reference>
<dbReference type="PROSITE" id="PS50893">
    <property type="entry name" value="ABC_TRANSPORTER_2"/>
    <property type="match status" value="2"/>
</dbReference>
<dbReference type="CDD" id="cd03216">
    <property type="entry name" value="ABC_Carb_Monos_I"/>
    <property type="match status" value="1"/>
</dbReference>
<evidence type="ECO:0000313" key="11">
    <source>
        <dbReference type="Proteomes" id="UP001500218"/>
    </source>
</evidence>
<evidence type="ECO:0000256" key="7">
    <source>
        <dbReference type="ARBA" id="ARBA00022967"/>
    </source>
</evidence>
<evidence type="ECO:0000256" key="8">
    <source>
        <dbReference type="ARBA" id="ARBA00023136"/>
    </source>
</evidence>
<dbReference type="RefSeq" id="WP_344137214.1">
    <property type="nucleotide sequence ID" value="NZ_BAAALT010000205.1"/>
</dbReference>
<keyword evidence="3" id="KW-0762">Sugar transport</keyword>
<dbReference type="PANTHER" id="PTHR43790">
    <property type="entry name" value="CARBOHYDRATE TRANSPORT ATP-BINDING PROTEIN MG119-RELATED"/>
    <property type="match status" value="1"/>
</dbReference>
<evidence type="ECO:0000256" key="6">
    <source>
        <dbReference type="ARBA" id="ARBA00022840"/>
    </source>
</evidence>
<keyword evidence="2" id="KW-1003">Cell membrane</keyword>
<dbReference type="SUPFAM" id="SSF52540">
    <property type="entry name" value="P-loop containing nucleoside triphosphate hydrolases"/>
    <property type="match status" value="2"/>
</dbReference>
<keyword evidence="1" id="KW-0813">Transport</keyword>
<dbReference type="Proteomes" id="UP001500218">
    <property type="component" value="Unassembled WGS sequence"/>
</dbReference>
<organism evidence="10 11">
    <name type="scientific">Luedemannella flava</name>
    <dbReference type="NCBI Taxonomy" id="349316"/>
    <lineage>
        <taxon>Bacteria</taxon>
        <taxon>Bacillati</taxon>
        <taxon>Actinomycetota</taxon>
        <taxon>Actinomycetes</taxon>
        <taxon>Micromonosporales</taxon>
        <taxon>Micromonosporaceae</taxon>
        <taxon>Luedemannella</taxon>
    </lineage>
</organism>